<dbReference type="Proteomes" id="UP001057452">
    <property type="component" value="Chromosome 11"/>
</dbReference>
<feature type="non-terminal residue" evidence="1">
    <location>
        <position position="54"/>
    </location>
</feature>
<reference evidence="1" key="1">
    <citation type="submission" date="2022-05" db="EMBL/GenBank/DDBJ databases">
        <title>Chromosome-level genome of Chaenocephalus aceratus.</title>
        <authorList>
            <person name="Park H."/>
        </authorList>
    </citation>
    <scope>NUCLEOTIDE SEQUENCE</scope>
    <source>
        <strain evidence="1">KU_202001</strain>
    </source>
</reference>
<proteinExistence type="predicted"/>
<organism evidence="1 2">
    <name type="scientific">Chaenocephalus aceratus</name>
    <name type="common">Blackfin icefish</name>
    <name type="synonym">Chaenichthys aceratus</name>
    <dbReference type="NCBI Taxonomy" id="36190"/>
    <lineage>
        <taxon>Eukaryota</taxon>
        <taxon>Metazoa</taxon>
        <taxon>Chordata</taxon>
        <taxon>Craniata</taxon>
        <taxon>Vertebrata</taxon>
        <taxon>Euteleostomi</taxon>
        <taxon>Actinopterygii</taxon>
        <taxon>Neopterygii</taxon>
        <taxon>Teleostei</taxon>
        <taxon>Neoteleostei</taxon>
        <taxon>Acanthomorphata</taxon>
        <taxon>Eupercaria</taxon>
        <taxon>Perciformes</taxon>
        <taxon>Notothenioidei</taxon>
        <taxon>Channichthyidae</taxon>
        <taxon>Chaenocephalus</taxon>
    </lineage>
</organism>
<feature type="non-terminal residue" evidence="1">
    <location>
        <position position="1"/>
    </location>
</feature>
<evidence type="ECO:0000313" key="2">
    <source>
        <dbReference type="Proteomes" id="UP001057452"/>
    </source>
</evidence>
<gene>
    <name evidence="1" type="ORF">KUCAC02_011360</name>
</gene>
<keyword evidence="2" id="KW-1185">Reference proteome</keyword>
<name>A0ACB9WW99_CHAAC</name>
<evidence type="ECO:0000313" key="1">
    <source>
        <dbReference type="EMBL" id="KAI4817992.1"/>
    </source>
</evidence>
<comment type="caution">
    <text evidence="1">The sequence shown here is derived from an EMBL/GenBank/DDBJ whole genome shotgun (WGS) entry which is preliminary data.</text>
</comment>
<sequence length="54" mass="5767">EPLCQLGEPGAGLPPRAPWPPITAALQARSVNCHLLPDQYYLAPRTACHSTTEG</sequence>
<protein>
    <submittedName>
        <fullName evidence="1">Uncharacterized protein</fullName>
    </submittedName>
</protein>
<dbReference type="EMBL" id="CM043795">
    <property type="protein sequence ID" value="KAI4817992.1"/>
    <property type="molecule type" value="Genomic_DNA"/>
</dbReference>
<accession>A0ACB9WW99</accession>